<dbReference type="InterPro" id="IPR041705">
    <property type="entry name" value="PIN_Sll0205"/>
</dbReference>
<keyword evidence="3" id="KW-1185">Reference proteome</keyword>
<evidence type="ECO:0000313" key="3">
    <source>
        <dbReference type="Proteomes" id="UP000663720"/>
    </source>
</evidence>
<dbReference type="InterPro" id="IPR052919">
    <property type="entry name" value="TA_system_RNase"/>
</dbReference>
<dbReference type="RefSeq" id="WP_207687480.1">
    <property type="nucleotide sequence ID" value="NZ_CP061799.1"/>
</dbReference>
<dbReference type="Proteomes" id="UP000663720">
    <property type="component" value="Chromosome"/>
</dbReference>
<dbReference type="Pfam" id="PF01850">
    <property type="entry name" value="PIN"/>
    <property type="match status" value="1"/>
</dbReference>
<dbReference type="InterPro" id="IPR029060">
    <property type="entry name" value="PIN-like_dom_sf"/>
</dbReference>
<dbReference type="PANTHER" id="PTHR36173">
    <property type="entry name" value="RIBONUCLEASE VAPC16-RELATED"/>
    <property type="match status" value="1"/>
</dbReference>
<organism evidence="2 3">
    <name type="scientific">Desulfonema limicola</name>
    <dbReference type="NCBI Taxonomy" id="45656"/>
    <lineage>
        <taxon>Bacteria</taxon>
        <taxon>Pseudomonadati</taxon>
        <taxon>Thermodesulfobacteriota</taxon>
        <taxon>Desulfobacteria</taxon>
        <taxon>Desulfobacterales</taxon>
        <taxon>Desulfococcaceae</taxon>
        <taxon>Desulfonema</taxon>
    </lineage>
</organism>
<proteinExistence type="predicted"/>
<feature type="domain" description="PIN" evidence="1">
    <location>
        <begin position="4"/>
        <end position="122"/>
    </location>
</feature>
<dbReference type="Gene3D" id="3.40.50.1010">
    <property type="entry name" value="5'-nuclease"/>
    <property type="match status" value="1"/>
</dbReference>
<sequence>MKLLLDTHIILWSVSSPEKLSQEVFSELKKDSNELWYSPISAWEVILLAEKRRIILEFEASECFQNIIKELSLREAKLNLEVAIHSRKINLAHQDPADRFLAATAFVYGLKLVTSDERLIECDEIQIMSNN</sequence>
<dbReference type="PANTHER" id="PTHR36173:SF1">
    <property type="entry name" value="RIBONUCLEASE VAPC22"/>
    <property type="match status" value="1"/>
</dbReference>
<evidence type="ECO:0000313" key="2">
    <source>
        <dbReference type="EMBL" id="QTA81450.1"/>
    </source>
</evidence>
<gene>
    <name evidence="2" type="ORF">dnl_37850</name>
</gene>
<dbReference type="KEGG" id="dli:dnl_37850"/>
<dbReference type="InterPro" id="IPR002716">
    <property type="entry name" value="PIN_dom"/>
</dbReference>
<dbReference type="SUPFAM" id="SSF88723">
    <property type="entry name" value="PIN domain-like"/>
    <property type="match status" value="1"/>
</dbReference>
<protein>
    <submittedName>
        <fullName evidence="2">PIN domain-containing protein</fullName>
    </submittedName>
</protein>
<accession>A0A975GHH5</accession>
<dbReference type="CDD" id="cd09872">
    <property type="entry name" value="PIN_Sll0205-like"/>
    <property type="match status" value="1"/>
</dbReference>
<evidence type="ECO:0000259" key="1">
    <source>
        <dbReference type="Pfam" id="PF01850"/>
    </source>
</evidence>
<reference evidence="2" key="1">
    <citation type="journal article" date="2021" name="Microb. Physiol.">
        <title>Proteogenomic Insights into the Physiology of Marine, Sulfate-Reducing, Filamentous Desulfonema limicola and Desulfonema magnum.</title>
        <authorList>
            <person name="Schnaars V."/>
            <person name="Wohlbrand L."/>
            <person name="Scheve S."/>
            <person name="Hinrichs C."/>
            <person name="Reinhardt R."/>
            <person name="Rabus R."/>
        </authorList>
    </citation>
    <scope>NUCLEOTIDE SEQUENCE</scope>
    <source>
        <strain evidence="2">5ac10</strain>
    </source>
</reference>
<name>A0A975GHH5_9BACT</name>
<dbReference type="AlphaFoldDB" id="A0A975GHH5"/>
<dbReference type="EMBL" id="CP061799">
    <property type="protein sequence ID" value="QTA81450.1"/>
    <property type="molecule type" value="Genomic_DNA"/>
</dbReference>